<gene>
    <name evidence="13" type="ORF">DAPPUDRAFT_108769</name>
</gene>
<feature type="region of interest" description="Disordered" evidence="11">
    <location>
        <begin position="893"/>
        <end position="959"/>
    </location>
</feature>
<feature type="region of interest" description="Disordered" evidence="11">
    <location>
        <begin position="607"/>
        <end position="684"/>
    </location>
</feature>
<evidence type="ECO:0000256" key="10">
    <source>
        <dbReference type="SAM" id="Coils"/>
    </source>
</evidence>
<dbReference type="Proteomes" id="UP000000305">
    <property type="component" value="Unassembled WGS sequence"/>
</dbReference>
<feature type="region of interest" description="Disordered" evidence="11">
    <location>
        <begin position="824"/>
        <end position="872"/>
    </location>
</feature>
<feature type="region of interest" description="Disordered" evidence="11">
    <location>
        <begin position="1160"/>
        <end position="1192"/>
    </location>
</feature>
<evidence type="ECO:0000256" key="4">
    <source>
        <dbReference type="ARBA" id="ARBA00022682"/>
    </source>
</evidence>
<dbReference type="KEGG" id="dpx:DAPPUDRAFT_108769"/>
<dbReference type="PANTHER" id="PTHR45933:SF5">
    <property type="entry name" value="PROTEIN C2-DOMAIN ABA-RELATED 4"/>
    <property type="match status" value="1"/>
</dbReference>
<dbReference type="OrthoDB" id="6398671at2759"/>
<evidence type="ECO:0000313" key="13">
    <source>
        <dbReference type="EMBL" id="EFX74568.1"/>
    </source>
</evidence>
<feature type="coiled-coil region" evidence="10">
    <location>
        <begin position="383"/>
        <end position="490"/>
    </location>
</feature>
<dbReference type="GO" id="GO:0009738">
    <property type="term" value="P:abscisic acid-activated signaling pathway"/>
    <property type="evidence" value="ECO:0007669"/>
    <property type="project" value="UniProtKB-KW"/>
</dbReference>
<keyword evidence="3" id="KW-1003">Cell membrane</keyword>
<keyword evidence="10" id="KW-0175">Coiled coil</keyword>
<keyword evidence="6" id="KW-0106">Calcium</keyword>
<dbReference type="GO" id="GO:0046872">
    <property type="term" value="F:metal ion binding"/>
    <property type="evidence" value="ECO:0007669"/>
    <property type="project" value="UniProtKB-KW"/>
</dbReference>
<evidence type="ECO:0000256" key="2">
    <source>
        <dbReference type="ARBA" id="ARBA00004236"/>
    </source>
</evidence>
<feature type="coiled-coil region" evidence="10">
    <location>
        <begin position="277"/>
        <end position="328"/>
    </location>
</feature>
<evidence type="ECO:0000256" key="5">
    <source>
        <dbReference type="ARBA" id="ARBA00022723"/>
    </source>
</evidence>
<feature type="region of interest" description="Disordered" evidence="11">
    <location>
        <begin position="544"/>
        <end position="568"/>
    </location>
</feature>
<comment type="similarity">
    <text evidence="9">Belongs to the plant CAR protein family.</text>
</comment>
<proteinExistence type="inferred from homology"/>
<dbReference type="SUPFAM" id="SSF49562">
    <property type="entry name" value="C2 domain (Calcium/lipid-binding domain, CaLB)"/>
    <property type="match status" value="2"/>
</dbReference>
<dbReference type="Pfam" id="PF00168">
    <property type="entry name" value="C2"/>
    <property type="match status" value="2"/>
</dbReference>
<feature type="compositionally biased region" description="Polar residues" evidence="11">
    <location>
        <begin position="1178"/>
        <end position="1192"/>
    </location>
</feature>
<feature type="coiled-coil region" evidence="10">
    <location>
        <begin position="102"/>
        <end position="194"/>
    </location>
</feature>
<feature type="compositionally biased region" description="Basic and acidic residues" evidence="11">
    <location>
        <begin position="647"/>
        <end position="667"/>
    </location>
</feature>
<evidence type="ECO:0000259" key="12">
    <source>
        <dbReference type="PROSITE" id="PS50004"/>
    </source>
</evidence>
<feature type="compositionally biased region" description="Polar residues" evidence="11">
    <location>
        <begin position="585"/>
        <end position="594"/>
    </location>
</feature>
<evidence type="ECO:0000256" key="1">
    <source>
        <dbReference type="ARBA" id="ARBA00004123"/>
    </source>
</evidence>
<evidence type="ECO:0000256" key="11">
    <source>
        <dbReference type="SAM" id="MobiDB-lite"/>
    </source>
</evidence>
<dbReference type="InterPro" id="IPR000008">
    <property type="entry name" value="C2_dom"/>
</dbReference>
<evidence type="ECO:0000256" key="6">
    <source>
        <dbReference type="ARBA" id="ARBA00022837"/>
    </source>
</evidence>
<feature type="compositionally biased region" description="Basic and acidic residues" evidence="11">
    <location>
        <begin position="905"/>
        <end position="919"/>
    </location>
</feature>
<dbReference type="Gene3D" id="2.60.40.150">
    <property type="entry name" value="C2 domain"/>
    <property type="match status" value="2"/>
</dbReference>
<evidence type="ECO:0000256" key="8">
    <source>
        <dbReference type="ARBA" id="ARBA00023242"/>
    </source>
</evidence>
<dbReference type="SMART" id="SM00239">
    <property type="entry name" value="C2"/>
    <property type="match status" value="2"/>
</dbReference>
<feature type="compositionally biased region" description="Basic and acidic residues" evidence="11">
    <location>
        <begin position="938"/>
        <end position="953"/>
    </location>
</feature>
<dbReference type="GO" id="GO:0005634">
    <property type="term" value="C:nucleus"/>
    <property type="evidence" value="ECO:0007669"/>
    <property type="project" value="UniProtKB-SubCell"/>
</dbReference>
<keyword evidence="7" id="KW-0472">Membrane</keyword>
<reference evidence="13 14" key="1">
    <citation type="journal article" date="2011" name="Science">
        <title>The ecoresponsive genome of Daphnia pulex.</title>
        <authorList>
            <person name="Colbourne J.K."/>
            <person name="Pfrender M.E."/>
            <person name="Gilbert D."/>
            <person name="Thomas W.K."/>
            <person name="Tucker A."/>
            <person name="Oakley T.H."/>
            <person name="Tokishita S."/>
            <person name="Aerts A."/>
            <person name="Arnold G.J."/>
            <person name="Basu M.K."/>
            <person name="Bauer D.J."/>
            <person name="Caceres C.E."/>
            <person name="Carmel L."/>
            <person name="Casola C."/>
            <person name="Choi J.H."/>
            <person name="Detter J.C."/>
            <person name="Dong Q."/>
            <person name="Dusheyko S."/>
            <person name="Eads B.D."/>
            <person name="Frohlich T."/>
            <person name="Geiler-Samerotte K.A."/>
            <person name="Gerlach D."/>
            <person name="Hatcher P."/>
            <person name="Jogdeo S."/>
            <person name="Krijgsveld J."/>
            <person name="Kriventseva E.V."/>
            <person name="Kultz D."/>
            <person name="Laforsch C."/>
            <person name="Lindquist E."/>
            <person name="Lopez J."/>
            <person name="Manak J.R."/>
            <person name="Muller J."/>
            <person name="Pangilinan J."/>
            <person name="Patwardhan R.P."/>
            <person name="Pitluck S."/>
            <person name="Pritham E.J."/>
            <person name="Rechtsteiner A."/>
            <person name="Rho M."/>
            <person name="Rogozin I.B."/>
            <person name="Sakarya O."/>
            <person name="Salamov A."/>
            <person name="Schaack S."/>
            <person name="Shapiro H."/>
            <person name="Shiga Y."/>
            <person name="Skalitzky C."/>
            <person name="Smith Z."/>
            <person name="Souvorov A."/>
            <person name="Sung W."/>
            <person name="Tang Z."/>
            <person name="Tsuchiya D."/>
            <person name="Tu H."/>
            <person name="Vos H."/>
            <person name="Wang M."/>
            <person name="Wolf Y.I."/>
            <person name="Yamagata H."/>
            <person name="Yamada T."/>
            <person name="Ye Y."/>
            <person name="Shaw J.R."/>
            <person name="Andrews J."/>
            <person name="Crease T.J."/>
            <person name="Tang H."/>
            <person name="Lucas S.M."/>
            <person name="Robertson H.M."/>
            <person name="Bork P."/>
            <person name="Koonin E.V."/>
            <person name="Zdobnov E.M."/>
            <person name="Grigoriev I.V."/>
            <person name="Lynch M."/>
            <person name="Boore J.L."/>
        </authorList>
    </citation>
    <scope>NUCLEOTIDE SEQUENCE [LARGE SCALE GENOMIC DNA]</scope>
</reference>
<dbReference type="InterPro" id="IPR044562">
    <property type="entry name" value="CAR1-11"/>
</dbReference>
<keyword evidence="8" id="KW-0539">Nucleus</keyword>
<accession>E9H145</accession>
<feature type="region of interest" description="Disordered" evidence="11">
    <location>
        <begin position="1099"/>
        <end position="1144"/>
    </location>
</feature>
<evidence type="ECO:0000256" key="9">
    <source>
        <dbReference type="ARBA" id="ARBA00024037"/>
    </source>
</evidence>
<keyword evidence="14" id="KW-1185">Reference proteome</keyword>
<dbReference type="HOGENOM" id="CLU_300010_0_0_1"/>
<organism evidence="13 14">
    <name type="scientific">Daphnia pulex</name>
    <name type="common">Water flea</name>
    <dbReference type="NCBI Taxonomy" id="6669"/>
    <lineage>
        <taxon>Eukaryota</taxon>
        <taxon>Metazoa</taxon>
        <taxon>Ecdysozoa</taxon>
        <taxon>Arthropoda</taxon>
        <taxon>Crustacea</taxon>
        <taxon>Branchiopoda</taxon>
        <taxon>Diplostraca</taxon>
        <taxon>Cladocera</taxon>
        <taxon>Anomopoda</taxon>
        <taxon>Daphniidae</taxon>
        <taxon>Daphnia</taxon>
    </lineage>
</organism>
<feature type="compositionally biased region" description="Polar residues" evidence="11">
    <location>
        <begin position="637"/>
        <end position="646"/>
    </location>
</feature>
<protein>
    <recommendedName>
        <fullName evidence="12">C2 domain-containing protein</fullName>
    </recommendedName>
</protein>
<evidence type="ECO:0000313" key="14">
    <source>
        <dbReference type="Proteomes" id="UP000000305"/>
    </source>
</evidence>
<dbReference type="AlphaFoldDB" id="E9H145"/>
<dbReference type="PhylomeDB" id="E9H145"/>
<dbReference type="PANTHER" id="PTHR45933">
    <property type="entry name" value="PROTEIN C2-DOMAIN ABA-RELATED 4"/>
    <property type="match status" value="1"/>
</dbReference>
<keyword evidence="5" id="KW-0479">Metal-binding</keyword>
<feature type="region of interest" description="Disordered" evidence="11">
    <location>
        <begin position="578"/>
        <end position="597"/>
    </location>
</feature>
<dbReference type="InterPro" id="IPR035892">
    <property type="entry name" value="C2_domain_sf"/>
</dbReference>
<dbReference type="PROSITE" id="PS50004">
    <property type="entry name" value="C2"/>
    <property type="match status" value="1"/>
</dbReference>
<name>E9H145_DAPPU</name>
<feature type="compositionally biased region" description="Basic and acidic residues" evidence="11">
    <location>
        <begin position="1099"/>
        <end position="1127"/>
    </location>
</feature>
<comment type="subcellular location">
    <subcellularLocation>
        <location evidence="2">Cell membrane</location>
    </subcellularLocation>
    <subcellularLocation>
        <location evidence="1">Nucleus</location>
    </subcellularLocation>
</comment>
<dbReference type="EMBL" id="GL732582">
    <property type="protein sequence ID" value="EFX74568.1"/>
    <property type="molecule type" value="Genomic_DNA"/>
</dbReference>
<dbReference type="InParanoid" id="E9H145"/>
<dbReference type="GO" id="GO:0005886">
    <property type="term" value="C:plasma membrane"/>
    <property type="evidence" value="ECO:0007669"/>
    <property type="project" value="UniProtKB-SubCell"/>
</dbReference>
<sequence>MIFIMAVTILALLSLMAALYIILELIVQVNALHAFISRLTESPTRHSDDNLNKIKPDVACSNKHALPRPAINDEFSTPSGEDLNNQSFLRLMDEKNLIVLEKERLENELSLVQSQLTDSHSKLLQQFHIELATTKSELENNKREISDIKEKNLRLANDDSCLRRKVEDRDMTEIASSQAEEKELKNRFDVLQLDTVHDKLAISKREPELRNRAVTRIQKQNLRLMRNDKRLRRKMEHTNRVLLSSKAEVEEVRVYLNNQTETFKHLAIENNLFVLDKERLENELSLLQSQLTDSSSKLQMFQNVHDELATTKSELEEKERVITEIIAENVHLTTENSVLMRKIEAKDRLFAYKRAKLEELHNFHEEKKLHKVHDELASSQRALVSKNRAIIKLQEQNQESRAELEQLRTSLDEQKLDTRELAVATRELESKSRTITELEAKNLSLAENDSQLRRKMEDTNRLLLSSKAEVEELRASLNNQTDTIEQLGDHMSSLTPRKGEEVGIIVEKPNEIPATIEQFETLQNNPESLNFQTREAIHTIESLSDEMPADNQEPVEVRPSNQQLGMDEKQPELESLAGTIDDTENVTNKNQQLLGGTELTEIAEETIIPEESEQVEQKPSKAQSNKSTDNQFRHSPGDQQVVSQISEKSDSFNKKDNQPRHIPEDPHALPPNPEKCYGKTGNPNPKHFQIRVLRGVDLPEAKDSEEYYVSVSTRVQKWCGKIREHDNKKVSKTKTIRGSQPEWNKDFTIKTQNPEECLITMTLKKSSKLGLKKSTVGSNVIYVSDIKVNQVNRLRLFKQIFKPLGNAYVEFQIVYPLPEVIPSPENVSKPKETPAEVRPSNEQLETDEKNPEPKSPTDNLHQTIDDDKIMTNKDPVLSETDELLEMAEETIIPEVEQQQTKAKSKTTDHQPRLITKDPHALPPNPEKSQHPQKQNGTMDEKPEAAEPHPDCKQGKRTPKNFQIKFVRGVNLPEAKDSDQYYVSMRLEEWHGMNRVQSKKIKTKIIRGSNPEWNQNFTIKTQNPEKWMMVIKLKKLSKWGLKTSITVFSFVIGVHKMKVNEINRLKLYDCYFPAGNACLEVEYKIDYLPEVISSSKIISEQKETPAEVPPSREHELEMDEKKKPEPKSPTENFQQTIDDGKNMTNKDAEVGETEAEAFQKVVEQQPASSEAQSLLQQSTDGYQPTKRNYTNDLFVNPSPAPKKTLFDILATMDSWF</sequence>
<feature type="compositionally biased region" description="Low complexity" evidence="11">
    <location>
        <begin position="1162"/>
        <end position="1177"/>
    </location>
</feature>
<feature type="compositionally biased region" description="Polar residues" evidence="11">
    <location>
        <begin position="620"/>
        <end position="630"/>
    </location>
</feature>
<keyword evidence="4" id="KW-0938">Abscisic acid signaling pathway</keyword>
<evidence type="ECO:0000256" key="7">
    <source>
        <dbReference type="ARBA" id="ARBA00023136"/>
    </source>
</evidence>
<evidence type="ECO:0000256" key="3">
    <source>
        <dbReference type="ARBA" id="ARBA00022475"/>
    </source>
</evidence>
<feature type="domain" description="C2" evidence="12">
    <location>
        <begin position="665"/>
        <end position="796"/>
    </location>
</feature>